<evidence type="ECO:0000256" key="4">
    <source>
        <dbReference type="ARBA" id="ARBA00023187"/>
    </source>
</evidence>
<feature type="compositionally biased region" description="Basic and acidic residues" evidence="5">
    <location>
        <begin position="146"/>
        <end position="181"/>
    </location>
</feature>
<dbReference type="PANTHER" id="PTHR12718:SF2">
    <property type="entry name" value="SPLICEOSOME-ASSOCIATED PROTEIN CWC15 HOMOLOG"/>
    <property type="match status" value="1"/>
</dbReference>
<evidence type="ECO:0000313" key="6">
    <source>
        <dbReference type="EMBL" id="KAK0630796.1"/>
    </source>
</evidence>
<organism evidence="6 7">
    <name type="scientific">Bombardia bombarda</name>
    <dbReference type="NCBI Taxonomy" id="252184"/>
    <lineage>
        <taxon>Eukaryota</taxon>
        <taxon>Fungi</taxon>
        <taxon>Dikarya</taxon>
        <taxon>Ascomycota</taxon>
        <taxon>Pezizomycotina</taxon>
        <taxon>Sordariomycetes</taxon>
        <taxon>Sordariomycetidae</taxon>
        <taxon>Sordariales</taxon>
        <taxon>Lasiosphaeriaceae</taxon>
        <taxon>Bombardia</taxon>
    </lineage>
</organism>
<keyword evidence="4" id="KW-0508">mRNA splicing</keyword>
<accession>A0AA39XBC3</accession>
<evidence type="ECO:0000256" key="3">
    <source>
        <dbReference type="ARBA" id="ARBA00022664"/>
    </source>
</evidence>
<comment type="function">
    <text evidence="1">Involved in pre-mRNA splicing.</text>
</comment>
<gene>
    <name evidence="6" type="ORF">B0T17DRAFT_231862</name>
</gene>
<dbReference type="Pfam" id="PF04889">
    <property type="entry name" value="Cwf_Cwc_15"/>
    <property type="match status" value="1"/>
</dbReference>
<keyword evidence="3" id="KW-0507">mRNA processing</keyword>
<dbReference type="GO" id="GO:0045292">
    <property type="term" value="P:mRNA cis splicing, via spliceosome"/>
    <property type="evidence" value="ECO:0007669"/>
    <property type="project" value="TreeGrafter"/>
</dbReference>
<reference evidence="6" key="1">
    <citation type="submission" date="2023-06" db="EMBL/GenBank/DDBJ databases">
        <title>Genome-scale phylogeny and comparative genomics of the fungal order Sordariales.</title>
        <authorList>
            <consortium name="Lawrence Berkeley National Laboratory"/>
            <person name="Hensen N."/>
            <person name="Bonometti L."/>
            <person name="Westerberg I."/>
            <person name="Brannstrom I.O."/>
            <person name="Guillou S."/>
            <person name="Cros-Aarteil S."/>
            <person name="Calhoun S."/>
            <person name="Haridas S."/>
            <person name="Kuo A."/>
            <person name="Mondo S."/>
            <person name="Pangilinan J."/>
            <person name="Riley R."/>
            <person name="LaButti K."/>
            <person name="Andreopoulos B."/>
            <person name="Lipzen A."/>
            <person name="Chen C."/>
            <person name="Yanf M."/>
            <person name="Daum C."/>
            <person name="Ng V."/>
            <person name="Clum A."/>
            <person name="Steindorff A."/>
            <person name="Ohm R."/>
            <person name="Martin F."/>
            <person name="Silar P."/>
            <person name="Natvig D."/>
            <person name="Lalanne C."/>
            <person name="Gautier V."/>
            <person name="Ament-velasquez S.L."/>
            <person name="Kruys A."/>
            <person name="Hutchinson M.I."/>
            <person name="Powell A.J."/>
            <person name="Barry K."/>
            <person name="Miller A.N."/>
            <person name="Grigoriev I.V."/>
            <person name="Debuchy R."/>
            <person name="Gladieux P."/>
            <person name="Thoren M.H."/>
            <person name="Johannesson H."/>
        </authorList>
    </citation>
    <scope>NUCLEOTIDE SEQUENCE</scope>
    <source>
        <strain evidence="6">SMH3391-2</strain>
    </source>
</reference>
<keyword evidence="7" id="KW-1185">Reference proteome</keyword>
<feature type="region of interest" description="Disordered" evidence="5">
    <location>
        <begin position="68"/>
        <end position="183"/>
    </location>
</feature>
<feature type="compositionally biased region" description="Basic and acidic residues" evidence="5">
    <location>
        <begin position="91"/>
        <end position="101"/>
    </location>
</feature>
<protein>
    <submittedName>
        <fullName evidence="6">Pre-mRNA-splicing factor Cwf15/Cwc15</fullName>
    </submittedName>
</protein>
<dbReference type="AlphaFoldDB" id="A0AA39XBC3"/>
<dbReference type="GO" id="GO:0071013">
    <property type="term" value="C:catalytic step 2 spliceosome"/>
    <property type="evidence" value="ECO:0007669"/>
    <property type="project" value="TreeGrafter"/>
</dbReference>
<evidence type="ECO:0000256" key="2">
    <source>
        <dbReference type="ARBA" id="ARBA00006644"/>
    </source>
</evidence>
<comment type="similarity">
    <text evidence="2">Belongs to the CWC15 family.</text>
</comment>
<feature type="compositionally biased region" description="Acidic residues" evidence="5">
    <location>
        <begin position="121"/>
        <end position="145"/>
    </location>
</feature>
<sequence>MTTAHRPTFDPARGKEALRGPGYHQRLLPAYTQLKFRQPGQGGDVDRDVRDLHAELLAAEAAHFAKIKGGPTPAADDDVADSTAVGAAAKRPLELTSHADGDGEDPEAKRRRILEETRDIDADDSDEEEDDDDDSDDDSDDDDEAELQRELERVRRERAVKREKEEQERAAAEQEARERDIALGNPLLNKPDFNIKRRWDDDVVFKNQARGTDEKGKRKEFINDLLRSDFHKRFMGKYVR</sequence>
<dbReference type="Proteomes" id="UP001174934">
    <property type="component" value="Unassembled WGS sequence"/>
</dbReference>
<comment type="caution">
    <text evidence="6">The sequence shown here is derived from an EMBL/GenBank/DDBJ whole genome shotgun (WGS) entry which is preliminary data.</text>
</comment>
<dbReference type="PANTHER" id="PTHR12718">
    <property type="entry name" value="CELL CYCLE CONTROL PROTEIN CWF15"/>
    <property type="match status" value="1"/>
</dbReference>
<name>A0AA39XBC3_9PEZI</name>
<dbReference type="GO" id="GO:0003723">
    <property type="term" value="F:RNA binding"/>
    <property type="evidence" value="ECO:0007669"/>
    <property type="project" value="TreeGrafter"/>
</dbReference>
<dbReference type="InterPro" id="IPR006973">
    <property type="entry name" value="Cwf_Cwc_15"/>
</dbReference>
<feature type="region of interest" description="Disordered" evidence="5">
    <location>
        <begin position="1"/>
        <end position="22"/>
    </location>
</feature>
<dbReference type="EMBL" id="JAULSR010000002">
    <property type="protein sequence ID" value="KAK0630796.1"/>
    <property type="molecule type" value="Genomic_DNA"/>
</dbReference>
<proteinExistence type="inferred from homology"/>
<evidence type="ECO:0000313" key="7">
    <source>
        <dbReference type="Proteomes" id="UP001174934"/>
    </source>
</evidence>
<evidence type="ECO:0000256" key="1">
    <source>
        <dbReference type="ARBA" id="ARBA00003777"/>
    </source>
</evidence>
<evidence type="ECO:0000256" key="5">
    <source>
        <dbReference type="SAM" id="MobiDB-lite"/>
    </source>
</evidence>